<evidence type="ECO:0000259" key="3">
    <source>
        <dbReference type="PROSITE" id="PS50158"/>
    </source>
</evidence>
<evidence type="ECO:0000256" key="2">
    <source>
        <dbReference type="SAM" id="MobiDB-lite"/>
    </source>
</evidence>
<feature type="compositionally biased region" description="Polar residues" evidence="2">
    <location>
        <begin position="194"/>
        <end position="227"/>
    </location>
</feature>
<proteinExistence type="predicted"/>
<dbReference type="Proteomes" id="UP001151532">
    <property type="component" value="Chromosome 10"/>
</dbReference>
<feature type="domain" description="CCHC-type" evidence="3">
    <location>
        <begin position="340"/>
        <end position="355"/>
    </location>
</feature>
<dbReference type="InterPro" id="IPR036875">
    <property type="entry name" value="Znf_CCHC_sf"/>
</dbReference>
<feature type="region of interest" description="Disordered" evidence="2">
    <location>
        <begin position="144"/>
        <end position="244"/>
    </location>
</feature>
<organism evidence="4 5">
    <name type="scientific">Salix purpurea</name>
    <name type="common">Purple osier willow</name>
    <dbReference type="NCBI Taxonomy" id="77065"/>
    <lineage>
        <taxon>Eukaryota</taxon>
        <taxon>Viridiplantae</taxon>
        <taxon>Streptophyta</taxon>
        <taxon>Embryophyta</taxon>
        <taxon>Tracheophyta</taxon>
        <taxon>Spermatophyta</taxon>
        <taxon>Magnoliopsida</taxon>
        <taxon>eudicotyledons</taxon>
        <taxon>Gunneridae</taxon>
        <taxon>Pentapetalae</taxon>
        <taxon>rosids</taxon>
        <taxon>fabids</taxon>
        <taxon>Malpighiales</taxon>
        <taxon>Salicaceae</taxon>
        <taxon>Saliceae</taxon>
        <taxon>Salix</taxon>
    </lineage>
</organism>
<feature type="compositionally biased region" description="Low complexity" evidence="2">
    <location>
        <begin position="230"/>
        <end position="241"/>
    </location>
</feature>
<keyword evidence="5" id="KW-1185">Reference proteome</keyword>
<feature type="compositionally biased region" description="Polar residues" evidence="2">
    <location>
        <begin position="149"/>
        <end position="158"/>
    </location>
</feature>
<keyword evidence="1" id="KW-0479">Metal-binding</keyword>
<keyword evidence="1" id="KW-0863">Zinc-finger</keyword>
<dbReference type="OrthoDB" id="166375at2759"/>
<dbReference type="GO" id="GO:0003676">
    <property type="term" value="F:nucleic acid binding"/>
    <property type="evidence" value="ECO:0007669"/>
    <property type="project" value="InterPro"/>
</dbReference>
<protein>
    <recommendedName>
        <fullName evidence="3">CCHC-type domain-containing protein</fullName>
    </recommendedName>
</protein>
<dbReference type="PROSITE" id="PS50158">
    <property type="entry name" value="ZF_CCHC"/>
    <property type="match status" value="1"/>
</dbReference>
<name>A0A9Q0Z2W8_SALPP</name>
<dbReference type="PANTHER" id="PTHR38940:SF4">
    <property type="entry name" value="OS01G0775100 PROTEIN"/>
    <property type="match status" value="1"/>
</dbReference>
<comment type="caution">
    <text evidence="4">The sequence shown here is derived from an EMBL/GenBank/DDBJ whole genome shotgun (WGS) entry which is preliminary data.</text>
</comment>
<reference evidence="4" key="1">
    <citation type="submission" date="2022-11" db="EMBL/GenBank/DDBJ databases">
        <authorList>
            <person name="Hyden B.L."/>
            <person name="Feng K."/>
            <person name="Yates T."/>
            <person name="Jawdy S."/>
            <person name="Smart L.B."/>
            <person name="Muchero W."/>
        </authorList>
    </citation>
    <scope>NUCLEOTIDE SEQUENCE</scope>
    <source>
        <tissue evidence="4">Shoot tip</tissue>
    </source>
</reference>
<accession>A0A9Q0Z2W8</accession>
<dbReference type="GO" id="GO:0008270">
    <property type="term" value="F:zinc ion binding"/>
    <property type="evidence" value="ECO:0007669"/>
    <property type="project" value="UniProtKB-KW"/>
</dbReference>
<gene>
    <name evidence="4" type="ORF">OIU79_007186</name>
</gene>
<dbReference type="AlphaFoldDB" id="A0A9Q0Z2W8"/>
<keyword evidence="1" id="KW-0862">Zinc</keyword>
<dbReference type="InterPro" id="IPR001878">
    <property type="entry name" value="Znf_CCHC"/>
</dbReference>
<sequence length="468" mass="51242">MTKGFLRSKEDEPPSLALTLANHNHGHENRDKNLVSCNINQDKACKTMGFHSFFQSLYCPKSKTQDIVSFPANNQAKESKELELDNKICDTNATPLSCRMMTGNVCRQFLPSNDKLNESTSGHGAAPAALAKLFSTSTASAQEIKRNNSAENKSSCNLATDMERNGTSSNSSLCKRKRSSAENMDTELPAEGQAVSNSRYKSDPLTSSWITRFTPKTSGPLSNQGIGNRSAGDAFDSSGDSPRLNAEWQNHHKTVMAREEEHSNEDLVDLQNCTTSTEVSFGINKANGQDDEKSMCKLNSILPFSRFRNSEAMAPVFARRLDALKHIMHMDDSAHGNLACFFCGIKGHHVRGCPEITGSELEALGKTLHDRRNEDDAKQSDGKYGQLPTVDAPTVCNERLNEAFTSGKMNLSMQLFGKDIVSSSGEKKLQENQAMPLSNFVGSQISDGPVGIFDAVKMLRLSRAAIVK</sequence>
<dbReference type="PANTHER" id="PTHR38940">
    <property type="entry name" value="PLUS3 DOMAIN-CONTAINING PROTEIN"/>
    <property type="match status" value="1"/>
</dbReference>
<evidence type="ECO:0000256" key="1">
    <source>
        <dbReference type="PROSITE-ProRule" id="PRU00047"/>
    </source>
</evidence>
<evidence type="ECO:0000313" key="5">
    <source>
        <dbReference type="Proteomes" id="UP001151532"/>
    </source>
</evidence>
<dbReference type="EMBL" id="JAPFFK010000014">
    <property type="protein sequence ID" value="KAJ6719474.1"/>
    <property type="molecule type" value="Genomic_DNA"/>
</dbReference>
<evidence type="ECO:0000313" key="4">
    <source>
        <dbReference type="EMBL" id="KAJ6719474.1"/>
    </source>
</evidence>
<dbReference type="SUPFAM" id="SSF57756">
    <property type="entry name" value="Retrovirus zinc finger-like domains"/>
    <property type="match status" value="1"/>
</dbReference>
<reference evidence="4" key="2">
    <citation type="journal article" date="2023" name="Int. J. Mol. Sci.">
        <title>De Novo Assembly and Annotation of 11 Diverse Shrub Willow (Salix) Genomes Reveals Novel Gene Organization in Sex-Linked Regions.</title>
        <authorList>
            <person name="Hyden B."/>
            <person name="Feng K."/>
            <person name="Yates T.B."/>
            <person name="Jawdy S."/>
            <person name="Cereghino C."/>
            <person name="Smart L.B."/>
            <person name="Muchero W."/>
        </authorList>
    </citation>
    <scope>NUCLEOTIDE SEQUENCE</scope>
    <source>
        <tissue evidence="4">Shoot tip</tissue>
    </source>
</reference>